<reference evidence="2 3" key="1">
    <citation type="submission" date="2019-02" db="EMBL/GenBank/DDBJ databases">
        <title>Deep-cultivation of Planctomycetes and their phenomic and genomic characterization uncovers novel biology.</title>
        <authorList>
            <person name="Wiegand S."/>
            <person name="Jogler M."/>
            <person name="Boedeker C."/>
            <person name="Pinto D."/>
            <person name="Vollmers J."/>
            <person name="Rivas-Marin E."/>
            <person name="Kohn T."/>
            <person name="Peeters S.H."/>
            <person name="Heuer A."/>
            <person name="Rast P."/>
            <person name="Oberbeckmann S."/>
            <person name="Bunk B."/>
            <person name="Jeske O."/>
            <person name="Meyerdierks A."/>
            <person name="Storesund J.E."/>
            <person name="Kallscheuer N."/>
            <person name="Luecker S."/>
            <person name="Lage O.M."/>
            <person name="Pohl T."/>
            <person name="Merkel B.J."/>
            <person name="Hornburger P."/>
            <person name="Mueller R.-W."/>
            <person name="Bruemmer F."/>
            <person name="Labrenz M."/>
            <person name="Spormann A.M."/>
            <person name="Op den Camp H."/>
            <person name="Overmann J."/>
            <person name="Amann R."/>
            <person name="Jetten M.S.M."/>
            <person name="Mascher T."/>
            <person name="Medema M.H."/>
            <person name="Devos D.P."/>
            <person name="Kaster A.-K."/>
            <person name="Ovreas L."/>
            <person name="Rohde M."/>
            <person name="Galperin M.Y."/>
            <person name="Jogler C."/>
        </authorList>
    </citation>
    <scope>NUCLEOTIDE SEQUENCE [LARGE SCALE GENOMIC DNA]</scope>
    <source>
        <strain evidence="2 3">Pan44</strain>
    </source>
</reference>
<feature type="domain" description="DUF1559" evidence="1">
    <location>
        <begin position="25"/>
        <end position="282"/>
    </location>
</feature>
<protein>
    <recommendedName>
        <fullName evidence="1">DUF1559 domain-containing protein</fullName>
    </recommendedName>
</protein>
<dbReference type="Gene3D" id="3.30.700.10">
    <property type="entry name" value="Glycoprotein, Type 4 Pilin"/>
    <property type="match status" value="1"/>
</dbReference>
<evidence type="ECO:0000259" key="1">
    <source>
        <dbReference type="Pfam" id="PF07596"/>
    </source>
</evidence>
<dbReference type="InterPro" id="IPR045584">
    <property type="entry name" value="Pilin-like"/>
</dbReference>
<dbReference type="RefSeq" id="WP_197453851.1">
    <property type="nucleotide sequence ID" value="NZ_CP036271.1"/>
</dbReference>
<dbReference type="InParanoid" id="A0A517SA17"/>
<evidence type="ECO:0000313" key="3">
    <source>
        <dbReference type="Proteomes" id="UP000315700"/>
    </source>
</evidence>
<dbReference type="PANTHER" id="PTHR30093">
    <property type="entry name" value="GENERAL SECRETION PATHWAY PROTEIN G"/>
    <property type="match status" value="1"/>
</dbReference>
<dbReference type="Pfam" id="PF07596">
    <property type="entry name" value="SBP_bac_10"/>
    <property type="match status" value="1"/>
</dbReference>
<gene>
    <name evidence="2" type="ORF">Pan44_09750</name>
</gene>
<dbReference type="Proteomes" id="UP000315700">
    <property type="component" value="Chromosome"/>
</dbReference>
<sequence length="300" mass="31964">MYLEALVVLFLVATFLAILLPHFGRARAVARRTQCLNNLKNIALALQNYSDVHNVYPPGYIVRAVSADDPAVVEQGPGWGWGTMSLPHLDQGPMYRTFDFRLDLPGNPTVISSLLCPDAQTTPFSVASTTAGLVTVSPSSFVGVAGLGSLTDQPGRPSGPGMFYRNSSTRMEEVEDGISNTLLVGERKSSFEKPDGRIIDTSSTWIGAVSGAFRDPGYDDGSFLEGPGSLVLGIVGQNRPVPLKIPLNGSPPGLGFSSPHEGGVHFSRVDGSCSLLSSEIDVDLYMRLGQRADGQPASWP</sequence>
<dbReference type="SUPFAM" id="SSF54523">
    <property type="entry name" value="Pili subunits"/>
    <property type="match status" value="1"/>
</dbReference>
<dbReference type="PANTHER" id="PTHR30093:SF2">
    <property type="entry name" value="TYPE II SECRETION SYSTEM PROTEIN H"/>
    <property type="match status" value="1"/>
</dbReference>
<dbReference type="InterPro" id="IPR011453">
    <property type="entry name" value="DUF1559"/>
</dbReference>
<proteinExistence type="predicted"/>
<dbReference type="AlphaFoldDB" id="A0A517SA17"/>
<accession>A0A517SA17</accession>
<organism evidence="2 3">
    <name type="scientific">Caulifigura coniformis</name>
    <dbReference type="NCBI Taxonomy" id="2527983"/>
    <lineage>
        <taxon>Bacteria</taxon>
        <taxon>Pseudomonadati</taxon>
        <taxon>Planctomycetota</taxon>
        <taxon>Planctomycetia</taxon>
        <taxon>Planctomycetales</taxon>
        <taxon>Planctomycetaceae</taxon>
        <taxon>Caulifigura</taxon>
    </lineage>
</organism>
<dbReference type="KEGG" id="ccos:Pan44_09750"/>
<keyword evidence="3" id="KW-1185">Reference proteome</keyword>
<evidence type="ECO:0000313" key="2">
    <source>
        <dbReference type="EMBL" id="QDT52961.1"/>
    </source>
</evidence>
<dbReference type="EMBL" id="CP036271">
    <property type="protein sequence ID" value="QDT52961.1"/>
    <property type="molecule type" value="Genomic_DNA"/>
</dbReference>
<name>A0A517SA17_9PLAN</name>